<dbReference type="CDD" id="cd05286">
    <property type="entry name" value="QOR2"/>
    <property type="match status" value="1"/>
</dbReference>
<keyword evidence="7" id="KW-1185">Reference proteome</keyword>
<keyword evidence="1" id="KW-0521">NADP</keyword>
<dbReference type="EMBL" id="ONZQ02000002">
    <property type="protein sequence ID" value="SPN98467.1"/>
    <property type="molecule type" value="Genomic_DNA"/>
</dbReference>
<dbReference type="InterPro" id="IPR011032">
    <property type="entry name" value="GroES-like_sf"/>
</dbReference>
<dbReference type="InterPro" id="IPR013154">
    <property type="entry name" value="ADH-like_N"/>
</dbReference>
<dbReference type="GO" id="GO:0035925">
    <property type="term" value="F:mRNA 3'-UTR AU-rich region binding"/>
    <property type="evidence" value="ECO:0007669"/>
    <property type="project" value="TreeGrafter"/>
</dbReference>
<evidence type="ECO:0000256" key="1">
    <source>
        <dbReference type="ARBA" id="ARBA00022857"/>
    </source>
</evidence>
<dbReference type="Pfam" id="PF00107">
    <property type="entry name" value="ADH_zinc_N"/>
    <property type="match status" value="1"/>
</dbReference>
<dbReference type="SUPFAM" id="SSF51735">
    <property type="entry name" value="NAD(P)-binding Rossmann-fold domains"/>
    <property type="match status" value="1"/>
</dbReference>
<dbReference type="Gene3D" id="3.40.50.720">
    <property type="entry name" value="NAD(P)-binding Rossmann-like Domain"/>
    <property type="match status" value="1"/>
</dbReference>
<dbReference type="Proteomes" id="UP001187682">
    <property type="component" value="Unassembled WGS sequence"/>
</dbReference>
<dbReference type="Gene3D" id="3.90.180.10">
    <property type="entry name" value="Medium-chain alcohol dehydrogenases, catalytic domain"/>
    <property type="match status" value="1"/>
</dbReference>
<dbReference type="GO" id="GO:0005829">
    <property type="term" value="C:cytosol"/>
    <property type="evidence" value="ECO:0007669"/>
    <property type="project" value="TreeGrafter"/>
</dbReference>
<keyword evidence="2" id="KW-0560">Oxidoreductase</keyword>
<evidence type="ECO:0000313" key="6">
    <source>
        <dbReference type="EMBL" id="SPN98467.1"/>
    </source>
</evidence>
<dbReference type="InterPro" id="IPR002364">
    <property type="entry name" value="Quin_OxRdtase/zeta-crystal_CS"/>
</dbReference>
<dbReference type="FunFam" id="3.40.50.720:FF:000053">
    <property type="entry name" value="Quinone oxidoreductase 1"/>
    <property type="match status" value="1"/>
</dbReference>
<dbReference type="GO" id="GO:0008270">
    <property type="term" value="F:zinc ion binding"/>
    <property type="evidence" value="ECO:0007669"/>
    <property type="project" value="InterPro"/>
</dbReference>
<proteinExistence type="predicted"/>
<comment type="caution">
    <text evidence="6">The sequence shown here is derived from an EMBL/GenBank/DDBJ whole genome shotgun (WGS) entry which is preliminary data.</text>
</comment>
<dbReference type="Pfam" id="PF08240">
    <property type="entry name" value="ADH_N"/>
    <property type="match status" value="1"/>
</dbReference>
<dbReference type="InterPro" id="IPR036291">
    <property type="entry name" value="NAD(P)-bd_dom_sf"/>
</dbReference>
<dbReference type="InterPro" id="IPR047618">
    <property type="entry name" value="QOR-like"/>
</dbReference>
<dbReference type="SUPFAM" id="SSF50129">
    <property type="entry name" value="GroES-like"/>
    <property type="match status" value="1"/>
</dbReference>
<dbReference type="SMART" id="SM00829">
    <property type="entry name" value="PKS_ER"/>
    <property type="match status" value="1"/>
</dbReference>
<evidence type="ECO:0000256" key="3">
    <source>
        <dbReference type="ARBA" id="ARBA00043088"/>
    </source>
</evidence>
<evidence type="ECO:0000256" key="4">
    <source>
        <dbReference type="ARBA" id="ARBA00070796"/>
    </source>
</evidence>
<dbReference type="GO" id="GO:0003960">
    <property type="term" value="F:quinone reductase (NADPH) activity"/>
    <property type="evidence" value="ECO:0007669"/>
    <property type="project" value="InterPro"/>
</dbReference>
<name>A0AAE8MRB9_9PEZI</name>
<dbReference type="AlphaFoldDB" id="A0AAE8MRB9"/>
<sequence>MAPIPATTPAIQVSTHGDASVLTPTTIPVPTLAENQVLVQNAYAGVNFIDTYFRTGLYKAPLPLTPGREGSGTVVAVHPSVTSLAVGDKVVYTSNNNGYAGYTAVVASNALKLPDGVDEKLAAASLLQGLTALTFVREAAEAKPGQWALVHAAAGGTGSFLVQILKAVGVKVIGTGGTPEKCALATSYGADHVIRSREEDVPARVKEITGGHGVDVIFDGVGKATFDSDLEMIARKGTLIVFGNASGAVPPFDILRLGPKNVKVMRPVVTNYLTTREEFETYTTELFEFISSGKVKVAIHEVYPLAEAARAHTDLEGRATTGKLLLKID</sequence>
<dbReference type="GO" id="GO:0070402">
    <property type="term" value="F:NADPH binding"/>
    <property type="evidence" value="ECO:0007669"/>
    <property type="project" value="TreeGrafter"/>
</dbReference>
<protein>
    <recommendedName>
        <fullName evidence="4">Probable quinone oxidoreductase</fullName>
    </recommendedName>
    <alternativeName>
        <fullName evidence="3">NADPH:quinone reductase</fullName>
    </alternativeName>
</protein>
<dbReference type="PROSITE" id="PS01162">
    <property type="entry name" value="QOR_ZETA_CRYSTAL"/>
    <property type="match status" value="1"/>
</dbReference>
<reference evidence="6" key="1">
    <citation type="submission" date="2018-03" db="EMBL/GenBank/DDBJ databases">
        <authorList>
            <person name="Guldener U."/>
        </authorList>
    </citation>
    <scope>NUCLEOTIDE SEQUENCE</scope>
</reference>
<evidence type="ECO:0000259" key="5">
    <source>
        <dbReference type="SMART" id="SM00829"/>
    </source>
</evidence>
<dbReference type="InterPro" id="IPR020843">
    <property type="entry name" value="ER"/>
</dbReference>
<gene>
    <name evidence="6" type="ORF">DNG_01511</name>
</gene>
<dbReference type="PANTHER" id="PTHR48106:SF13">
    <property type="entry name" value="QUINONE OXIDOREDUCTASE-RELATED"/>
    <property type="match status" value="1"/>
</dbReference>
<dbReference type="InterPro" id="IPR013149">
    <property type="entry name" value="ADH-like_C"/>
</dbReference>
<feature type="domain" description="Enoyl reductase (ER)" evidence="5">
    <location>
        <begin position="17"/>
        <end position="326"/>
    </location>
</feature>
<evidence type="ECO:0000256" key="2">
    <source>
        <dbReference type="ARBA" id="ARBA00023002"/>
    </source>
</evidence>
<dbReference type="PANTHER" id="PTHR48106">
    <property type="entry name" value="QUINONE OXIDOREDUCTASE PIG3-RELATED"/>
    <property type="match status" value="1"/>
</dbReference>
<organism evidence="6 7">
    <name type="scientific">Cephalotrichum gorgonifer</name>
    <dbReference type="NCBI Taxonomy" id="2041049"/>
    <lineage>
        <taxon>Eukaryota</taxon>
        <taxon>Fungi</taxon>
        <taxon>Dikarya</taxon>
        <taxon>Ascomycota</taxon>
        <taxon>Pezizomycotina</taxon>
        <taxon>Sordariomycetes</taxon>
        <taxon>Hypocreomycetidae</taxon>
        <taxon>Microascales</taxon>
        <taxon>Microascaceae</taxon>
        <taxon>Cephalotrichum</taxon>
    </lineage>
</organism>
<evidence type="ECO:0000313" key="7">
    <source>
        <dbReference type="Proteomes" id="UP001187682"/>
    </source>
</evidence>
<accession>A0AAE8MRB9</accession>